<dbReference type="AlphaFoldDB" id="A0A329VDT8"/>
<dbReference type="SFLD" id="SFLDG01082">
    <property type="entry name" value="B12-binding_domain_containing"/>
    <property type="match status" value="1"/>
</dbReference>
<evidence type="ECO:0000259" key="6">
    <source>
        <dbReference type="PROSITE" id="PS51918"/>
    </source>
</evidence>
<keyword evidence="4" id="KW-0408">Iron</keyword>
<dbReference type="Gene3D" id="3.40.50.280">
    <property type="entry name" value="Cobalamin-binding domain"/>
    <property type="match status" value="1"/>
</dbReference>
<dbReference type="InterPro" id="IPR051198">
    <property type="entry name" value="BchE-like"/>
</dbReference>
<sequence length="562" mass="63286">MIPTLYAHEEKLMLDLSLLRDSGSFSIDCGSPRLALVHHGFRTTQLGAADKRQDKYAARYASLGLLNLARSAQVDFERGRIPFQPEIQYFDEDNFTDDVELAKAISDWLRPVKARFVLVSLYSLAFERTKNMLSNLNPEEVCIMVGGAHPTVAPEIDFVHLVARGEGGNALRHVLKLFLHPEFGVGNEARGLCFMLDGRVQIGEIVFDKSLEDIPSPAFSYELIQSDTSFAGQSRERWWKAVGESQQIYICTQSCRARCTFCSTYLIHGKLVSRPVELIAGDIEHLLTFGHDSIQFHDDDLLQHENLYELLDLLSEFNIAWTCNARSEVMTPELAHRMYDAGCRKVFLGVESLDQRSLNYYNKATTVEMNINAVNALNDSGIGVICGYIIGAPHDTVESILADLDRVLALPIYFLATAILTPDIGTIEYRRALRRIPLLQELGNGGTKMNIRPRPEIFGTSAPYGLPTVAEAISKEELNELYALVNCEFFLRKEYINRIIKYTSNDRLNEALSWCSLQKLKAEELAESATLASVQERTVQLLQKIDADYPYYGVLSEFAETR</sequence>
<evidence type="ECO:0000313" key="7">
    <source>
        <dbReference type="EMBL" id="RAW90416.1"/>
    </source>
</evidence>
<dbReference type="PROSITE" id="PS51918">
    <property type="entry name" value="RADICAL_SAM"/>
    <property type="match status" value="1"/>
</dbReference>
<dbReference type="GO" id="GO:0046872">
    <property type="term" value="F:metal ion binding"/>
    <property type="evidence" value="ECO:0007669"/>
    <property type="project" value="UniProtKB-KW"/>
</dbReference>
<dbReference type="GO" id="GO:0005829">
    <property type="term" value="C:cytosol"/>
    <property type="evidence" value="ECO:0007669"/>
    <property type="project" value="TreeGrafter"/>
</dbReference>
<dbReference type="Gene3D" id="3.80.30.20">
    <property type="entry name" value="tm_1862 like domain"/>
    <property type="match status" value="1"/>
</dbReference>
<accession>A0A329VDT8</accession>
<dbReference type="Proteomes" id="UP000250870">
    <property type="component" value="Unassembled WGS sequence"/>
</dbReference>
<reference evidence="7 8" key="1">
    <citation type="journal article" date="2018" name="Int. J. Syst. Evol. Microbiol.">
        <title>Whole-genome-based revisit of Photorhabdus phylogeny: proposal for the elevation of most Photorhabdus subspecies to the species level and description of one novel species Photorhabdus bodei sp. nov., and one novel subspecies Photorhabdus laumondii subsp. clarkei subsp. nov.</title>
        <authorList>
            <person name="Machado R.A.R."/>
            <person name="Wuthrich D."/>
            <person name="Kuhnert P."/>
            <person name="Arce C.C.M."/>
            <person name="Thonen L."/>
            <person name="Ruiz C."/>
            <person name="Zhang X."/>
            <person name="Robert C.A.M."/>
            <person name="Karimi J."/>
            <person name="Kamali S."/>
            <person name="Ma J."/>
            <person name="Bruggmann R."/>
            <person name="Erb M."/>
        </authorList>
    </citation>
    <scope>NUCLEOTIDE SEQUENCE [LARGE SCALE GENOMIC DNA]</scope>
    <source>
        <strain evidence="7 8">BOJ-47</strain>
    </source>
</reference>
<dbReference type="InterPro" id="IPR007197">
    <property type="entry name" value="rSAM"/>
</dbReference>
<dbReference type="SUPFAM" id="SSF102114">
    <property type="entry name" value="Radical SAM enzymes"/>
    <property type="match status" value="1"/>
</dbReference>
<dbReference type="CDD" id="cd01335">
    <property type="entry name" value="Radical_SAM"/>
    <property type="match status" value="1"/>
</dbReference>
<name>A0A329VDT8_9GAMM</name>
<evidence type="ECO:0000256" key="4">
    <source>
        <dbReference type="ARBA" id="ARBA00023004"/>
    </source>
</evidence>
<evidence type="ECO:0000256" key="2">
    <source>
        <dbReference type="ARBA" id="ARBA00022691"/>
    </source>
</evidence>
<keyword evidence="5" id="KW-0411">Iron-sulfur</keyword>
<dbReference type="InterPro" id="IPR006638">
    <property type="entry name" value="Elp3/MiaA/NifB-like_rSAM"/>
</dbReference>
<organism evidence="7 8">
    <name type="scientific">Photorhabdus laumondii subsp. clarkei</name>
    <dbReference type="NCBI Taxonomy" id="2029685"/>
    <lineage>
        <taxon>Bacteria</taxon>
        <taxon>Pseudomonadati</taxon>
        <taxon>Pseudomonadota</taxon>
        <taxon>Gammaproteobacteria</taxon>
        <taxon>Enterobacterales</taxon>
        <taxon>Morganellaceae</taxon>
        <taxon>Photorhabdus</taxon>
    </lineage>
</organism>
<dbReference type="PANTHER" id="PTHR43409:SF7">
    <property type="entry name" value="BLL1977 PROTEIN"/>
    <property type="match status" value="1"/>
</dbReference>
<dbReference type="CDD" id="cd02065">
    <property type="entry name" value="B12-binding_like"/>
    <property type="match status" value="1"/>
</dbReference>
<dbReference type="SFLD" id="SFLDS00029">
    <property type="entry name" value="Radical_SAM"/>
    <property type="match status" value="1"/>
</dbReference>
<evidence type="ECO:0000256" key="5">
    <source>
        <dbReference type="ARBA" id="ARBA00023014"/>
    </source>
</evidence>
<comment type="caution">
    <text evidence="7">The sequence shown here is derived from an EMBL/GenBank/DDBJ whole genome shotgun (WGS) entry which is preliminary data.</text>
</comment>
<comment type="cofactor">
    <cofactor evidence="1">
        <name>[4Fe-4S] cluster</name>
        <dbReference type="ChEBI" id="CHEBI:49883"/>
    </cofactor>
</comment>
<dbReference type="Pfam" id="PF04055">
    <property type="entry name" value="Radical_SAM"/>
    <property type="match status" value="1"/>
</dbReference>
<keyword evidence="2" id="KW-0949">S-adenosyl-L-methionine</keyword>
<evidence type="ECO:0000313" key="8">
    <source>
        <dbReference type="Proteomes" id="UP000250870"/>
    </source>
</evidence>
<keyword evidence="3" id="KW-0479">Metal-binding</keyword>
<dbReference type="GO" id="GO:0003824">
    <property type="term" value="F:catalytic activity"/>
    <property type="evidence" value="ECO:0007669"/>
    <property type="project" value="InterPro"/>
</dbReference>
<dbReference type="EMBL" id="NSCI01000016">
    <property type="protein sequence ID" value="RAW90416.1"/>
    <property type="molecule type" value="Genomic_DNA"/>
</dbReference>
<gene>
    <name evidence="7" type="ORF">CKY01_12605</name>
</gene>
<dbReference type="InterPro" id="IPR023404">
    <property type="entry name" value="rSAM_horseshoe"/>
</dbReference>
<dbReference type="InterPro" id="IPR058240">
    <property type="entry name" value="rSAM_sf"/>
</dbReference>
<dbReference type="GO" id="GO:0051536">
    <property type="term" value="F:iron-sulfur cluster binding"/>
    <property type="evidence" value="ECO:0007669"/>
    <property type="project" value="UniProtKB-KW"/>
</dbReference>
<protein>
    <recommendedName>
        <fullName evidence="6">Radical SAM core domain-containing protein</fullName>
    </recommendedName>
</protein>
<evidence type="ECO:0000256" key="1">
    <source>
        <dbReference type="ARBA" id="ARBA00001966"/>
    </source>
</evidence>
<dbReference type="PANTHER" id="PTHR43409">
    <property type="entry name" value="ANAEROBIC MAGNESIUM-PROTOPORPHYRIN IX MONOMETHYL ESTER CYCLASE-RELATED"/>
    <property type="match status" value="1"/>
</dbReference>
<evidence type="ECO:0000256" key="3">
    <source>
        <dbReference type="ARBA" id="ARBA00022723"/>
    </source>
</evidence>
<proteinExistence type="predicted"/>
<dbReference type="SMART" id="SM00729">
    <property type="entry name" value="Elp3"/>
    <property type="match status" value="1"/>
</dbReference>
<feature type="domain" description="Radical SAM core" evidence="6">
    <location>
        <begin position="240"/>
        <end position="461"/>
    </location>
</feature>